<keyword evidence="8" id="KW-1185">Reference proteome</keyword>
<evidence type="ECO:0000256" key="5">
    <source>
        <dbReference type="SAM" id="SignalP"/>
    </source>
</evidence>
<sequence length="492" mass="56679">MNFKRQILTLALMAIALVSNAKDKNKPIFYGHIKFDKEKGSFDTIAIGYLTPFSLDNSKWNVIRKIPDKNGNFSFQLPSYQEPSKMRLSIHRNGKISRGKMCFFENTDSVSISIIEEANGSITFGYSGFGSAKYNMAETLETLRLELRNSTVSLNDASTLEENLSKFNELAVEILMKKNKIIGASGLNKRDQNLVRYEYGDILFEWSSQIRYRYAVQYKNNQTARNILRREYLKYMNELDYEVNSDMKFCPIYLGTLTTREGYNLSFNTKSDSVTLNDFYQILKNKYSGLVREQMLANIFINSYGINSYTLFNQETWAFLLRDSEKYLTIPSLKTRVSSVIKKTRGSQLYDFTAIDTDGRLVSTKSLRGKVILLDMWVTGCSWCAIFHKDFHEKIYPSLKNNKNFIYLSIGAFNKKDMWMEGIKSGKYTSSEYLNVRLNNALQSDFGKYYSIAGLPFMLLIDKNGNIYQGTNFTMNGPMNILNLINQALEIE</sequence>
<name>A0ABW9JMF1_9SPHI</name>
<dbReference type="Proteomes" id="UP001517367">
    <property type="component" value="Unassembled WGS sequence"/>
</dbReference>
<evidence type="ECO:0000256" key="2">
    <source>
        <dbReference type="ARBA" id="ARBA00022748"/>
    </source>
</evidence>
<proteinExistence type="predicted"/>
<evidence type="ECO:0000313" key="7">
    <source>
        <dbReference type="EMBL" id="MFN0293597.1"/>
    </source>
</evidence>
<evidence type="ECO:0000259" key="6">
    <source>
        <dbReference type="PROSITE" id="PS51352"/>
    </source>
</evidence>
<evidence type="ECO:0000256" key="1">
    <source>
        <dbReference type="ARBA" id="ARBA00004196"/>
    </source>
</evidence>
<feature type="signal peptide" evidence="5">
    <location>
        <begin position="1"/>
        <end position="21"/>
    </location>
</feature>
<comment type="caution">
    <text evidence="7">The sequence shown here is derived from an EMBL/GenBank/DDBJ whole genome shotgun (WGS) entry which is preliminary data.</text>
</comment>
<evidence type="ECO:0000256" key="3">
    <source>
        <dbReference type="ARBA" id="ARBA00023157"/>
    </source>
</evidence>
<dbReference type="InterPro" id="IPR012336">
    <property type="entry name" value="Thioredoxin-like_fold"/>
</dbReference>
<dbReference type="PANTHER" id="PTHR42852:SF6">
    <property type="entry name" value="THIOL:DISULFIDE INTERCHANGE PROTEIN DSBE"/>
    <property type="match status" value="1"/>
</dbReference>
<feature type="chain" id="PRO_5046953684" evidence="5">
    <location>
        <begin position="22"/>
        <end position="492"/>
    </location>
</feature>
<dbReference type="InterPro" id="IPR036249">
    <property type="entry name" value="Thioredoxin-like_sf"/>
</dbReference>
<gene>
    <name evidence="7" type="ORF">E5L68_019615</name>
</gene>
<evidence type="ECO:0000313" key="8">
    <source>
        <dbReference type="Proteomes" id="UP001517367"/>
    </source>
</evidence>
<dbReference type="Gene3D" id="3.40.30.10">
    <property type="entry name" value="Glutaredoxin"/>
    <property type="match status" value="1"/>
</dbReference>
<keyword evidence="3" id="KW-1015">Disulfide bond</keyword>
<dbReference type="RefSeq" id="WP_138729256.1">
    <property type="nucleotide sequence ID" value="NZ_SRMP02000050.1"/>
</dbReference>
<keyword evidence="4" id="KW-0676">Redox-active center</keyword>
<dbReference type="Pfam" id="PF13905">
    <property type="entry name" value="Thioredoxin_8"/>
    <property type="match status" value="1"/>
</dbReference>
<dbReference type="SUPFAM" id="SSF52833">
    <property type="entry name" value="Thioredoxin-like"/>
    <property type="match status" value="1"/>
</dbReference>
<feature type="domain" description="Thioredoxin" evidence="6">
    <location>
        <begin position="343"/>
        <end position="492"/>
    </location>
</feature>
<comment type="subcellular location">
    <subcellularLocation>
        <location evidence="1">Cell envelope</location>
    </subcellularLocation>
</comment>
<dbReference type="PANTHER" id="PTHR42852">
    <property type="entry name" value="THIOL:DISULFIDE INTERCHANGE PROTEIN DSBE"/>
    <property type="match status" value="1"/>
</dbReference>
<dbReference type="PROSITE" id="PS51352">
    <property type="entry name" value="THIOREDOXIN_2"/>
    <property type="match status" value="1"/>
</dbReference>
<keyword evidence="2" id="KW-0201">Cytochrome c-type biogenesis</keyword>
<protein>
    <submittedName>
        <fullName evidence="7">TlpA family protein disulfide reductase</fullName>
    </submittedName>
</protein>
<dbReference type="InterPro" id="IPR050553">
    <property type="entry name" value="Thioredoxin_ResA/DsbE_sf"/>
</dbReference>
<organism evidence="7 8">
    <name type="scientific">Pedobacter helvus</name>
    <dbReference type="NCBI Taxonomy" id="2563444"/>
    <lineage>
        <taxon>Bacteria</taxon>
        <taxon>Pseudomonadati</taxon>
        <taxon>Bacteroidota</taxon>
        <taxon>Sphingobacteriia</taxon>
        <taxon>Sphingobacteriales</taxon>
        <taxon>Sphingobacteriaceae</taxon>
        <taxon>Pedobacter</taxon>
    </lineage>
</organism>
<dbReference type="CDD" id="cd02966">
    <property type="entry name" value="TlpA_like_family"/>
    <property type="match status" value="1"/>
</dbReference>
<accession>A0ABW9JMF1</accession>
<evidence type="ECO:0000256" key="4">
    <source>
        <dbReference type="ARBA" id="ARBA00023284"/>
    </source>
</evidence>
<keyword evidence="5" id="KW-0732">Signal</keyword>
<reference evidence="7 8" key="1">
    <citation type="submission" date="2024-12" db="EMBL/GenBank/DDBJ databases">
        <authorList>
            <person name="Hu S."/>
        </authorList>
    </citation>
    <scope>NUCLEOTIDE SEQUENCE [LARGE SCALE GENOMIC DNA]</scope>
    <source>
        <strain evidence="7 8">P-25</strain>
    </source>
</reference>
<dbReference type="InterPro" id="IPR013766">
    <property type="entry name" value="Thioredoxin_domain"/>
</dbReference>
<dbReference type="EMBL" id="SRMP02000050">
    <property type="protein sequence ID" value="MFN0293597.1"/>
    <property type="molecule type" value="Genomic_DNA"/>
</dbReference>